<dbReference type="OrthoDB" id="5853760at2759"/>
<reference evidence="3 4" key="1">
    <citation type="journal article" date="2015" name="Genome Biol.">
        <title>Comparative genomics of Steinernema reveals deeply conserved gene regulatory networks.</title>
        <authorList>
            <person name="Dillman A.R."/>
            <person name="Macchietto M."/>
            <person name="Porter C.F."/>
            <person name="Rogers A."/>
            <person name="Williams B."/>
            <person name="Antoshechkin I."/>
            <person name="Lee M.M."/>
            <person name="Goodwin Z."/>
            <person name="Lu X."/>
            <person name="Lewis E.E."/>
            <person name="Goodrich-Blair H."/>
            <person name="Stock S.P."/>
            <person name="Adams B.J."/>
            <person name="Sternberg P.W."/>
            <person name="Mortazavi A."/>
        </authorList>
    </citation>
    <scope>NUCLEOTIDE SEQUENCE [LARGE SCALE GENOMIC DNA]</scope>
    <source>
        <strain evidence="3 4">ALL</strain>
    </source>
</reference>
<name>A0A4U5NC02_STECR</name>
<feature type="chain" id="PRO_5020402386" description="DUF19 domain-containing protein" evidence="2">
    <location>
        <begin position="21"/>
        <end position="268"/>
    </location>
</feature>
<gene>
    <name evidence="3" type="ORF">L596_014459</name>
</gene>
<comment type="caution">
    <text evidence="3">The sequence shown here is derived from an EMBL/GenBank/DDBJ whole genome shotgun (WGS) entry which is preliminary data.</text>
</comment>
<evidence type="ECO:0000313" key="3">
    <source>
        <dbReference type="EMBL" id="TKR80377.1"/>
    </source>
</evidence>
<evidence type="ECO:0000313" key="4">
    <source>
        <dbReference type="Proteomes" id="UP000298663"/>
    </source>
</evidence>
<feature type="signal peptide" evidence="2">
    <location>
        <begin position="1"/>
        <end position="20"/>
    </location>
</feature>
<feature type="compositionally biased region" description="Polar residues" evidence="1">
    <location>
        <begin position="84"/>
        <end position="97"/>
    </location>
</feature>
<keyword evidence="2" id="KW-0732">Signal</keyword>
<evidence type="ECO:0000256" key="1">
    <source>
        <dbReference type="SAM" id="MobiDB-lite"/>
    </source>
</evidence>
<feature type="region of interest" description="Disordered" evidence="1">
    <location>
        <begin position="245"/>
        <end position="268"/>
    </location>
</feature>
<evidence type="ECO:0008006" key="5">
    <source>
        <dbReference type="Google" id="ProtNLM"/>
    </source>
</evidence>
<accession>A0A4U5NC02</accession>
<dbReference type="Proteomes" id="UP000298663">
    <property type="component" value="Unassembled WGS sequence"/>
</dbReference>
<keyword evidence="4" id="KW-1185">Reference proteome</keyword>
<proteinExistence type="predicted"/>
<protein>
    <recommendedName>
        <fullName evidence="5">DUF19 domain-containing protein</fullName>
    </recommendedName>
</protein>
<sequence>MLRPPTTLLFLLLSVCGISAMRWTEQDEARRISQLKEQERIEFQMEMQQQENVGGGGGYAGDYFSGSSVSARYRPSSGGAIDRSNGQQGQFSSYSAQRSSQNPRHYAALSLPSQNFCYHCASPFGTVSPDLQKAIQMFLKMRRTKYPSEVVTSQCSNPKNIGALAKQTCLHGYCETLVLTDHDTGSAFTIRGCAEHFGAIDEALFEENGDNQCSRLHDQLDIQECICKHRKYCYSGPDRRIYEEFNAAPNTPPPPRSTNTRKVAKRLL</sequence>
<organism evidence="3 4">
    <name type="scientific">Steinernema carpocapsae</name>
    <name type="common">Entomopathogenic nematode</name>
    <dbReference type="NCBI Taxonomy" id="34508"/>
    <lineage>
        <taxon>Eukaryota</taxon>
        <taxon>Metazoa</taxon>
        <taxon>Ecdysozoa</taxon>
        <taxon>Nematoda</taxon>
        <taxon>Chromadorea</taxon>
        <taxon>Rhabditida</taxon>
        <taxon>Tylenchina</taxon>
        <taxon>Panagrolaimomorpha</taxon>
        <taxon>Strongyloidoidea</taxon>
        <taxon>Steinernematidae</taxon>
        <taxon>Steinernema</taxon>
    </lineage>
</organism>
<dbReference type="EMBL" id="AZBU02000004">
    <property type="protein sequence ID" value="TKR80377.1"/>
    <property type="molecule type" value="Genomic_DNA"/>
</dbReference>
<reference evidence="3 4" key="2">
    <citation type="journal article" date="2019" name="G3 (Bethesda)">
        <title>Hybrid Assembly of the Genome of the Entomopathogenic Nematode Steinernema carpocapsae Identifies the X-Chromosome.</title>
        <authorList>
            <person name="Serra L."/>
            <person name="Macchietto M."/>
            <person name="Macias-Munoz A."/>
            <person name="McGill C.J."/>
            <person name="Rodriguez I.M."/>
            <person name="Rodriguez B."/>
            <person name="Murad R."/>
            <person name="Mortazavi A."/>
        </authorList>
    </citation>
    <scope>NUCLEOTIDE SEQUENCE [LARGE SCALE GENOMIC DNA]</scope>
    <source>
        <strain evidence="3 4">ALL</strain>
    </source>
</reference>
<feature type="region of interest" description="Disordered" evidence="1">
    <location>
        <begin position="74"/>
        <end position="97"/>
    </location>
</feature>
<evidence type="ECO:0000256" key="2">
    <source>
        <dbReference type="SAM" id="SignalP"/>
    </source>
</evidence>
<dbReference type="AlphaFoldDB" id="A0A4U5NC02"/>